<keyword evidence="1" id="KW-0812">Transmembrane</keyword>
<dbReference type="EMBL" id="WVHS01000001">
    <property type="protein sequence ID" value="MXV14434.1"/>
    <property type="molecule type" value="Genomic_DNA"/>
</dbReference>
<feature type="transmembrane region" description="Helical" evidence="1">
    <location>
        <begin position="530"/>
        <end position="547"/>
    </location>
</feature>
<evidence type="ECO:0000313" key="2">
    <source>
        <dbReference type="EMBL" id="MXV14434.1"/>
    </source>
</evidence>
<feature type="transmembrane region" description="Helical" evidence="1">
    <location>
        <begin position="192"/>
        <end position="212"/>
    </location>
</feature>
<dbReference type="Pfam" id="PF09586">
    <property type="entry name" value="YfhO"/>
    <property type="match status" value="1"/>
</dbReference>
<dbReference type="InterPro" id="IPR018580">
    <property type="entry name" value="Uncharacterised_YfhO"/>
</dbReference>
<organism evidence="2 3">
    <name type="scientific">Hufsiella ginkgonis</name>
    <dbReference type="NCBI Taxonomy" id="2695274"/>
    <lineage>
        <taxon>Bacteria</taxon>
        <taxon>Pseudomonadati</taxon>
        <taxon>Bacteroidota</taxon>
        <taxon>Sphingobacteriia</taxon>
        <taxon>Sphingobacteriales</taxon>
        <taxon>Sphingobacteriaceae</taxon>
        <taxon>Hufsiella</taxon>
    </lineage>
</organism>
<dbReference type="Proteomes" id="UP000451233">
    <property type="component" value="Unassembled WGS sequence"/>
</dbReference>
<feature type="transmembrane region" description="Helical" evidence="1">
    <location>
        <begin position="224"/>
        <end position="246"/>
    </location>
</feature>
<comment type="caution">
    <text evidence="2">The sequence shown here is derived from an EMBL/GenBank/DDBJ whole genome shotgun (WGS) entry which is preliminary data.</text>
</comment>
<feature type="transmembrane region" description="Helical" evidence="1">
    <location>
        <begin position="145"/>
        <end position="163"/>
    </location>
</feature>
<feature type="transmembrane region" description="Helical" evidence="1">
    <location>
        <begin position="12"/>
        <end position="30"/>
    </location>
</feature>
<keyword evidence="1" id="KW-1133">Transmembrane helix</keyword>
<evidence type="ECO:0000256" key="1">
    <source>
        <dbReference type="SAM" id="Phobius"/>
    </source>
</evidence>
<feature type="transmembrane region" description="Helical" evidence="1">
    <location>
        <begin position="343"/>
        <end position="360"/>
    </location>
</feature>
<feature type="transmembrane region" description="Helical" evidence="1">
    <location>
        <begin position="407"/>
        <end position="428"/>
    </location>
</feature>
<protein>
    <submittedName>
        <fullName evidence="2">YfhO family protein</fullName>
    </submittedName>
</protein>
<feature type="transmembrane region" description="Helical" evidence="1">
    <location>
        <begin position="121"/>
        <end position="139"/>
    </location>
</feature>
<feature type="transmembrane region" description="Helical" evidence="1">
    <location>
        <begin position="505"/>
        <end position="523"/>
    </location>
</feature>
<dbReference type="RefSeq" id="WP_160905408.1">
    <property type="nucleotide sequence ID" value="NZ_WVHS01000001.1"/>
</dbReference>
<keyword evidence="3" id="KW-1185">Reference proteome</keyword>
<name>A0A7K1XTX8_9SPHI</name>
<evidence type="ECO:0000313" key="3">
    <source>
        <dbReference type="Proteomes" id="UP000451233"/>
    </source>
</evidence>
<dbReference type="PANTHER" id="PTHR38454">
    <property type="entry name" value="INTEGRAL MEMBRANE PROTEIN-RELATED"/>
    <property type="match status" value="1"/>
</dbReference>
<reference evidence="2 3" key="1">
    <citation type="submission" date="2019-11" db="EMBL/GenBank/DDBJ databases">
        <title>Pedobacter sp. HMF7056 Genome sequencing and assembly.</title>
        <authorList>
            <person name="Kang H."/>
            <person name="Kim H."/>
            <person name="Joh K."/>
        </authorList>
    </citation>
    <scope>NUCLEOTIDE SEQUENCE [LARGE SCALE GENOMIC DNA]</scope>
    <source>
        <strain evidence="2 3">HMF7056</strain>
    </source>
</reference>
<feature type="transmembrane region" description="Helical" evidence="1">
    <location>
        <begin position="367"/>
        <end position="387"/>
    </location>
</feature>
<sequence length="827" mass="92559">MANWFKRNGIHLAVVGIFLVLCFVYFSPVIKGLVLPQSDVQQAQGMQREIMQFKDKDGKAPLWTNAMFGGMPAYQIWARYPSNITTYVISFFSSVLPNPLYTVLLYMLGAYLLFYTLRMNAWLAAAGAVAFAFTSYNFILIEAGHSNQALAIAFFAPIVAGFIQVFRKNYIMGAGITALALAIEIRCNHVQMTYYLFIALLIFILIELFHAVRGKTLGDFMKSIGWLAAAAVIAVGVNAGTLWTTYEYGQESIRGKSNLTTDKAQSNGGVDRDYAYGWSQGVGECITFLVPDAYGGGRSTKVGKDSEVEKVLTARQVPADQALGFAQQMPTYWGEKPFTSGPFYFGAIVVFLFIFGLFIVRDRLKWWILIATVLSLFLSFGRHLPFISDLFFNYFPLYNKFRTVESVLAIAGFLVPILAILAVKEVAFHTADPKTLIKKLLYSLYITGGILLIVLLVPTLFFSFKSSTHEQFVQGLVQYVGDRNFAEAIGNALVADRISIARMDALRSLFFVLVGAGLMWALIRQKMAAQFTFIVLGLVILTDLWMLDRRYLNNDNFVEDTQLKAQYQPREVDQLIMRDTSPDYRVLDLTSPDWSQSATATFFHNTVGGYHAAKLKRFNELLLKQFNGAINEDVLDMLNTKYVITNSQEQTGGQSQRIQNRASAAGNAWFVPQITYVKNADEEMAAINSFDPRKVAFVSSEFKSSLDAARLGAPGPNDFIKLVNYHPDHLTYEYSAGKDVFAVFSEIWYDKGWNAYVDGKKIGYVRANYVLRAAELPGGNHKLEFKFEPASYYTGEKISLVSSILLVLALGFGIYQESRKKSTPAMA</sequence>
<proteinExistence type="predicted"/>
<gene>
    <name evidence="2" type="ORF">GS398_03925</name>
</gene>
<dbReference type="PANTHER" id="PTHR38454:SF1">
    <property type="entry name" value="INTEGRAL MEMBRANE PROTEIN"/>
    <property type="match status" value="1"/>
</dbReference>
<dbReference type="AlphaFoldDB" id="A0A7K1XTX8"/>
<feature type="transmembrane region" description="Helical" evidence="1">
    <location>
        <begin position="87"/>
        <end position="114"/>
    </location>
</feature>
<feature type="transmembrane region" description="Helical" evidence="1">
    <location>
        <begin position="440"/>
        <end position="464"/>
    </location>
</feature>
<keyword evidence="1" id="KW-0472">Membrane</keyword>
<accession>A0A7K1XTX8</accession>